<dbReference type="SUPFAM" id="SSF51419">
    <property type="entry name" value="PLP-binding barrel"/>
    <property type="match status" value="1"/>
</dbReference>
<evidence type="ECO:0000313" key="2">
    <source>
        <dbReference type="EMBL" id="GGB50414.1"/>
    </source>
</evidence>
<keyword evidence="3" id="KW-1185">Reference proteome</keyword>
<reference evidence="2" key="1">
    <citation type="journal article" date="2014" name="Int. J. Syst. Evol. Microbiol.">
        <title>Complete genome sequence of Corynebacterium casei LMG S-19264T (=DSM 44701T), isolated from a smear-ripened cheese.</title>
        <authorList>
            <consortium name="US DOE Joint Genome Institute (JGI-PGF)"/>
            <person name="Walter F."/>
            <person name="Albersmeier A."/>
            <person name="Kalinowski J."/>
            <person name="Ruckert C."/>
        </authorList>
    </citation>
    <scope>NUCLEOTIDE SEQUENCE</scope>
    <source>
        <strain evidence="2">CGMCC 1.15454</strain>
    </source>
</reference>
<dbReference type="EMBL" id="BMJD01000027">
    <property type="protein sequence ID" value="GGB50414.1"/>
    <property type="molecule type" value="Genomic_DNA"/>
</dbReference>
<dbReference type="GO" id="GO:0036088">
    <property type="term" value="P:D-serine catabolic process"/>
    <property type="evidence" value="ECO:0007669"/>
    <property type="project" value="TreeGrafter"/>
</dbReference>
<dbReference type="InterPro" id="IPR051466">
    <property type="entry name" value="D-amino_acid_metab_enzyme"/>
</dbReference>
<feature type="domain" description="Alanine racemase N-terminal" evidence="1">
    <location>
        <begin position="22"/>
        <end position="264"/>
    </location>
</feature>
<dbReference type="Proteomes" id="UP000621492">
    <property type="component" value="Unassembled WGS sequence"/>
</dbReference>
<dbReference type="CDD" id="cd06813">
    <property type="entry name" value="PLPDE_III_DSD_D-TA_like_2"/>
    <property type="match status" value="1"/>
</dbReference>
<dbReference type="Gene3D" id="3.20.20.10">
    <property type="entry name" value="Alanine racemase"/>
    <property type="match status" value="1"/>
</dbReference>
<sequence length="395" mass="44068">MPDYDYYKEALKNVTKPCAFLNLDVLAENIHDITGKSNNKKIRIASKSIRSVAVLKTILNASPVFQGIMCFTADEAVYLNGHGFDDLLIAYPVWDTYHLKQIAKLRRDNHIITVMIDSIEHIDRLEKAAKAEHCTFLVCIDIDLSSDFFGLHFGVHRSPIKTLEHAMAIINRATGSNYLQIDGVMGYEAQIAGVTDNDPNQKAKNNVIRFLKRKSSAELIKKRDMIIKAIKRKGISLRFVNGGGTGSLHQTSRETEVTEVTVGSGFFNPGLFDYYQAFKRQPAVGFAIEITRIPTSHIYTCSGGGYIASGATGHDKQPHVYLPEGAKLIANEGAGEVQTPIYYAGKIQLTHGDPIIMRHSKAGELCERFHYLHLIQNGRIIGKYTTYRGDNQCFL</sequence>
<proteinExistence type="predicted"/>
<dbReference type="InterPro" id="IPR001608">
    <property type="entry name" value="Ala_racemase_N"/>
</dbReference>
<accession>A0A9W5X6E1</accession>
<evidence type="ECO:0000259" key="1">
    <source>
        <dbReference type="Pfam" id="PF01168"/>
    </source>
</evidence>
<gene>
    <name evidence="2" type="ORF">GCM10011409_29990</name>
</gene>
<reference evidence="2" key="2">
    <citation type="submission" date="2020-09" db="EMBL/GenBank/DDBJ databases">
        <authorList>
            <person name="Sun Q."/>
            <person name="Zhou Y."/>
        </authorList>
    </citation>
    <scope>NUCLEOTIDE SEQUENCE</scope>
    <source>
        <strain evidence="2">CGMCC 1.15454</strain>
    </source>
</reference>
<dbReference type="RefSeq" id="WP_188725443.1">
    <property type="nucleotide sequence ID" value="NZ_BMJD01000027.1"/>
</dbReference>
<dbReference type="GO" id="GO:0008721">
    <property type="term" value="F:D-serine ammonia-lyase activity"/>
    <property type="evidence" value="ECO:0007669"/>
    <property type="project" value="TreeGrafter"/>
</dbReference>
<protein>
    <submittedName>
        <fullName evidence="2">Amino acid aldolase</fullName>
    </submittedName>
</protein>
<evidence type="ECO:0000313" key="3">
    <source>
        <dbReference type="Proteomes" id="UP000621492"/>
    </source>
</evidence>
<dbReference type="PANTHER" id="PTHR28004">
    <property type="entry name" value="ZGC:162816-RELATED"/>
    <property type="match status" value="1"/>
</dbReference>
<dbReference type="PANTHER" id="PTHR28004:SF2">
    <property type="entry name" value="D-SERINE DEHYDRATASE"/>
    <property type="match status" value="1"/>
</dbReference>
<dbReference type="InterPro" id="IPR029066">
    <property type="entry name" value="PLP-binding_barrel"/>
</dbReference>
<name>A0A9W5X6E1_9BACI</name>
<dbReference type="Pfam" id="PF01168">
    <property type="entry name" value="Ala_racemase_N"/>
    <property type="match status" value="1"/>
</dbReference>
<dbReference type="AlphaFoldDB" id="A0A9W5X6E1"/>
<organism evidence="2 3">
    <name type="scientific">Lentibacillus populi</name>
    <dbReference type="NCBI Taxonomy" id="1827502"/>
    <lineage>
        <taxon>Bacteria</taxon>
        <taxon>Bacillati</taxon>
        <taxon>Bacillota</taxon>
        <taxon>Bacilli</taxon>
        <taxon>Bacillales</taxon>
        <taxon>Bacillaceae</taxon>
        <taxon>Lentibacillus</taxon>
    </lineage>
</organism>
<comment type="caution">
    <text evidence="2">The sequence shown here is derived from an EMBL/GenBank/DDBJ whole genome shotgun (WGS) entry which is preliminary data.</text>
</comment>